<evidence type="ECO:0000313" key="3">
    <source>
        <dbReference type="Proteomes" id="UP000007952"/>
    </source>
</evidence>
<reference evidence="2 3" key="1">
    <citation type="journal article" date="2011" name="J. Bacteriol.">
        <title>Complete genome sequences of two hemotropic Mycoplasmas, Mycoplasma haemofelis strain Ohio2 and Mycoplasma suis strain Illinois.</title>
        <authorList>
            <person name="Messick J.B."/>
            <person name="Santos A.P."/>
            <person name="Guimaraes A.M."/>
        </authorList>
    </citation>
    <scope>NUCLEOTIDE SEQUENCE [LARGE SCALE GENOMIC DNA]</scope>
    <source>
        <strain evidence="2 3">Ohio2</strain>
    </source>
</reference>
<dbReference type="HOGENOM" id="CLU_106673_0_0_14"/>
<reference key="2">
    <citation type="submission" date="2011-05" db="EMBL/GenBank/DDBJ databases">
        <title>The Genome of Mycoplasma haemofelis Strain Ohio2, a pathogenic hemoplasma of the cat.</title>
        <authorList>
            <person name="Santos A.P."/>
            <person name="Guimaraes A.M.S."/>
            <person name="SanMiguel P.J."/>
            <person name="Martin S.W."/>
            <person name="Messick J.B."/>
        </authorList>
    </citation>
    <scope>NUCLEOTIDE SEQUENCE</scope>
    <source>
        <strain>Ohio2</strain>
    </source>
</reference>
<feature type="signal peptide" evidence="1">
    <location>
        <begin position="1"/>
        <end position="20"/>
    </location>
</feature>
<dbReference type="STRING" id="859194.MHF_1479"/>
<proteinExistence type="predicted"/>
<evidence type="ECO:0000256" key="1">
    <source>
        <dbReference type="SAM" id="SignalP"/>
    </source>
</evidence>
<dbReference type="BioCyc" id="MHAE859194:G1GR7-1474-MONOMER"/>
<dbReference type="KEGG" id="mhf:MHF_1479"/>
<gene>
    <name evidence="2" type="ordered locus">MHF_1479</name>
</gene>
<protein>
    <submittedName>
        <fullName evidence="2">Uncharacterized protein</fullName>
    </submittedName>
</protein>
<feature type="chain" id="PRO_5003334087" evidence="1">
    <location>
        <begin position="21"/>
        <end position="226"/>
    </location>
</feature>
<sequence>MSVHYLAALALQTLVPFASSAEASSAVKVSYSDVANEYASLKYSNGYLRFWDDVHGRVDLRTTKVHEIYSDSKSSKFFKKVKGEDGDTWKGLVLFCKKMRDKIENGKDLTNRQLKLIGWCDKGDSIPRSKEMNSRSYWVDQLARTKYKAEDFGFWDKLSERIDERTHKLYDLRQQGYTGTLEEVLGRAKSECQVVRDKFEGKSKDRLTEEDLNVTIPRCISSLRTR</sequence>
<evidence type="ECO:0000313" key="2">
    <source>
        <dbReference type="EMBL" id="AEG73713.1"/>
    </source>
</evidence>
<keyword evidence="1" id="KW-0732">Signal</keyword>
<name>F6FH04_MYCHI</name>
<dbReference type="AlphaFoldDB" id="F6FH04"/>
<organism evidence="2 3">
    <name type="scientific">Mycoplasma haemofelis (strain Ohio2)</name>
    <dbReference type="NCBI Taxonomy" id="859194"/>
    <lineage>
        <taxon>Bacteria</taxon>
        <taxon>Bacillati</taxon>
        <taxon>Mycoplasmatota</taxon>
        <taxon>Mollicutes</taxon>
        <taxon>Mycoplasmataceae</taxon>
        <taxon>Mycoplasma</taxon>
    </lineage>
</organism>
<accession>F6FH04</accession>
<dbReference type="Proteomes" id="UP000007952">
    <property type="component" value="Chromosome"/>
</dbReference>
<dbReference type="EMBL" id="CP002808">
    <property type="protein sequence ID" value="AEG73713.1"/>
    <property type="molecule type" value="Genomic_DNA"/>
</dbReference>